<accession>A0A2G6KHM3</accession>
<name>A0A2G6KHM3_9BACT</name>
<gene>
    <name evidence="1" type="ORF">CSA56_07955</name>
</gene>
<dbReference type="EMBL" id="PDSK01000090">
    <property type="protein sequence ID" value="PIE34309.1"/>
    <property type="molecule type" value="Genomic_DNA"/>
</dbReference>
<protein>
    <submittedName>
        <fullName evidence="1">Uncharacterized protein</fullName>
    </submittedName>
</protein>
<comment type="caution">
    <text evidence="1">The sequence shown here is derived from an EMBL/GenBank/DDBJ whole genome shotgun (WGS) entry which is preliminary data.</text>
</comment>
<sequence>MNQVPSAFSSRLIVPEKRATQALSEICDQGQEEDFQGTYQNVEQAMVHESWDDVMYEAISWSLDNEKAEYIDVSVGKAYAPYKYIYVLYICSS</sequence>
<proteinExistence type="predicted"/>
<dbReference type="AlphaFoldDB" id="A0A2G6KHM3"/>
<organism evidence="1 2">
    <name type="scientific">candidate division KSB3 bacterium</name>
    <dbReference type="NCBI Taxonomy" id="2044937"/>
    <lineage>
        <taxon>Bacteria</taxon>
        <taxon>candidate division KSB3</taxon>
    </lineage>
</organism>
<evidence type="ECO:0000313" key="2">
    <source>
        <dbReference type="Proteomes" id="UP000230821"/>
    </source>
</evidence>
<reference evidence="1 2" key="1">
    <citation type="submission" date="2017-10" db="EMBL/GenBank/DDBJ databases">
        <title>Novel microbial diversity and functional potential in the marine mammal oral microbiome.</title>
        <authorList>
            <person name="Dudek N.K."/>
            <person name="Sun C.L."/>
            <person name="Burstein D."/>
            <person name="Kantor R.S."/>
            <person name="Aliaga Goltsman D.S."/>
            <person name="Bik E.M."/>
            <person name="Thomas B.C."/>
            <person name="Banfield J.F."/>
            <person name="Relman D.A."/>
        </authorList>
    </citation>
    <scope>NUCLEOTIDE SEQUENCE [LARGE SCALE GENOMIC DNA]</scope>
    <source>
        <strain evidence="1">DOLJORAL78_47_16</strain>
    </source>
</reference>
<dbReference type="Proteomes" id="UP000230821">
    <property type="component" value="Unassembled WGS sequence"/>
</dbReference>
<evidence type="ECO:0000313" key="1">
    <source>
        <dbReference type="EMBL" id="PIE34309.1"/>
    </source>
</evidence>